<dbReference type="EMBL" id="JAPXFL010000009">
    <property type="protein sequence ID" value="KAK9501690.1"/>
    <property type="molecule type" value="Genomic_DNA"/>
</dbReference>
<feature type="domain" description="E3 ubiquitin-protein ligase UBR-like C-terminal" evidence="3">
    <location>
        <begin position="1118"/>
        <end position="1221"/>
    </location>
</feature>
<evidence type="ECO:0000256" key="2">
    <source>
        <dbReference type="SAM" id="MobiDB-lite"/>
    </source>
</evidence>
<dbReference type="GO" id="GO:0005737">
    <property type="term" value="C:cytoplasm"/>
    <property type="evidence" value="ECO:0007669"/>
    <property type="project" value="TreeGrafter"/>
</dbReference>
<keyword evidence="1" id="KW-0862">Zinc</keyword>
<accession>A0AAW1D041</accession>
<keyword evidence="1" id="KW-0833">Ubl conjugation pathway</keyword>
<dbReference type="CDD" id="cd16483">
    <property type="entry name" value="RING-H2_UBR3"/>
    <property type="match status" value="1"/>
</dbReference>
<comment type="similarity">
    <text evidence="1">Belongs to the E3 ubiquitin-protein ligase UBR1-like family.</text>
</comment>
<dbReference type="Gene3D" id="3.30.40.10">
    <property type="entry name" value="Zinc/RING finger domain, C3HC4 (zinc finger)"/>
    <property type="match status" value="1"/>
</dbReference>
<comment type="pathway">
    <text evidence="1">Protein modification; protein ubiquitination.</text>
</comment>
<feature type="region of interest" description="Disordered" evidence="2">
    <location>
        <begin position="405"/>
        <end position="438"/>
    </location>
</feature>
<dbReference type="InterPro" id="IPR013083">
    <property type="entry name" value="Znf_RING/FYVE/PHD"/>
</dbReference>
<dbReference type="AlphaFoldDB" id="A0AAW1D041"/>
<keyword evidence="1" id="KW-0863">Zinc-finger</keyword>
<dbReference type="EC" id="2.3.2.27" evidence="1"/>
<dbReference type="Pfam" id="PF18995">
    <property type="entry name" value="PRT6_C"/>
    <property type="match status" value="2"/>
</dbReference>
<gene>
    <name evidence="5" type="ORF">O3M35_012368</name>
</gene>
<feature type="domain" description="E3 ubiquitin-protein ligase UBR-like C-terminal" evidence="3">
    <location>
        <begin position="818"/>
        <end position="1110"/>
    </location>
</feature>
<evidence type="ECO:0000313" key="6">
    <source>
        <dbReference type="Proteomes" id="UP001461498"/>
    </source>
</evidence>
<feature type="region of interest" description="Disordered" evidence="2">
    <location>
        <begin position="600"/>
        <end position="621"/>
    </location>
</feature>
<dbReference type="GO" id="GO:0016567">
    <property type="term" value="P:protein ubiquitination"/>
    <property type="evidence" value="ECO:0007669"/>
    <property type="project" value="UniProtKB-UniRule"/>
</dbReference>
<evidence type="ECO:0000256" key="1">
    <source>
        <dbReference type="RuleBase" id="RU366018"/>
    </source>
</evidence>
<dbReference type="GO" id="GO:0000151">
    <property type="term" value="C:ubiquitin ligase complex"/>
    <property type="evidence" value="ECO:0007669"/>
    <property type="project" value="TreeGrafter"/>
</dbReference>
<dbReference type="SUPFAM" id="SSF57850">
    <property type="entry name" value="RING/U-box"/>
    <property type="match status" value="1"/>
</dbReference>
<organism evidence="5 6">
    <name type="scientific">Rhynocoris fuscipes</name>
    <dbReference type="NCBI Taxonomy" id="488301"/>
    <lineage>
        <taxon>Eukaryota</taxon>
        <taxon>Metazoa</taxon>
        <taxon>Ecdysozoa</taxon>
        <taxon>Arthropoda</taxon>
        <taxon>Hexapoda</taxon>
        <taxon>Insecta</taxon>
        <taxon>Pterygota</taxon>
        <taxon>Neoptera</taxon>
        <taxon>Paraneoptera</taxon>
        <taxon>Hemiptera</taxon>
        <taxon>Heteroptera</taxon>
        <taxon>Panheteroptera</taxon>
        <taxon>Cimicomorpha</taxon>
        <taxon>Reduviidae</taxon>
        <taxon>Harpactorinae</taxon>
        <taxon>Harpactorini</taxon>
        <taxon>Rhynocoris</taxon>
    </lineage>
</organism>
<dbReference type="Proteomes" id="UP001461498">
    <property type="component" value="Unassembled WGS sequence"/>
</dbReference>
<dbReference type="PANTHER" id="PTHR21497:SF39">
    <property type="entry name" value="E3 UBIQUITIN-PROTEIN LIGASE UBR3"/>
    <property type="match status" value="1"/>
</dbReference>
<feature type="compositionally biased region" description="Low complexity" evidence="2">
    <location>
        <begin position="425"/>
        <end position="438"/>
    </location>
</feature>
<dbReference type="PANTHER" id="PTHR21497">
    <property type="entry name" value="UBIQUITIN LIGASE E3 ALPHA-RELATED"/>
    <property type="match status" value="1"/>
</dbReference>
<dbReference type="InterPro" id="IPR044046">
    <property type="entry name" value="E3_ligase_UBR-like_C"/>
</dbReference>
<dbReference type="GO" id="GO:0008270">
    <property type="term" value="F:zinc ion binding"/>
    <property type="evidence" value="ECO:0007669"/>
    <property type="project" value="UniProtKB-UniRule"/>
</dbReference>
<dbReference type="InterPro" id="IPR055194">
    <property type="entry name" value="UBR1-like_WH"/>
</dbReference>
<reference evidence="5 6" key="1">
    <citation type="submission" date="2022-12" db="EMBL/GenBank/DDBJ databases">
        <title>Chromosome-level genome assembly of true bugs.</title>
        <authorList>
            <person name="Ma L."/>
            <person name="Li H."/>
        </authorList>
    </citation>
    <scope>NUCLEOTIDE SEQUENCE [LARGE SCALE GENOMIC DNA]</scope>
    <source>
        <strain evidence="5">Lab_2022b</strain>
    </source>
</reference>
<keyword evidence="1" id="KW-0479">Metal-binding</keyword>
<dbReference type="InterPro" id="IPR039164">
    <property type="entry name" value="UBR1-like"/>
</dbReference>
<dbReference type="Pfam" id="PF22960">
    <property type="entry name" value="WHD_UBR1"/>
    <property type="match status" value="1"/>
</dbReference>
<comment type="function">
    <text evidence="1">Ubiquitin ligase protein which is a component of the N-end rule pathway. Recognizes and binds to proteins bearing specific N-terminal residues that are destabilizing according to the N-end rule, leading to their ubiquitination and subsequent degradation.</text>
</comment>
<keyword evidence="1" id="KW-0808">Transferase</keyword>
<sequence>MTYIQCNFCNSMVDADLYLLQVCATMLPAQVFLTSVLQRFHLMDWLSFSGHVGGGSVPDTDSDTPMLESCLTFLASIISLRTNLGANQTRLSQLEMVTLLCMGDKTHSQLMELMPERCGTVQSKDFEAALAEVAEYRAPNLEASGNMQQGMYVPKGHVWEELYDPIHVLLRAVHRREFQNSMDRFNEYVTQTGRMRSGTSVWPPYREPAKCHEAYSDPRKILKSRVFHALVWLVLYKAVTQHTVSEHVISLVIYLLEMAVAITDSTDQPTQVCTVKQSSERNVNDGDLENWFESDWLSDNLRTTINTITLPPQPDILLDSDSDDEWEEEVEASLVFGTSVEVDDPLSLDHHLMPTLGPEFSTTPAIEGVEGLSALPPAAQPLAVLAGNEMVSADAFLVAGPSAATSTTTTTTNQTPPALLPSCPSTSNSNNANTSTSTTTANAGQMVLLAPPSHHRRLFSKRRQNTSTVVELPSLETTVEANESIISLLLKLHSHLAGTPDSFNPDSPAPDPKCRIGDGPYFVGNVLHRIMALDALTRENVIATRERLWPRHPEEGEEERRQREENERSERRRRAKERQQKLMEEFASRQKQFMERAMETDEEGMEWEGTKGNSSSSSSRTGLSRKKLYDCVICNQTSASTDDKPMGLAVLVQASSVLGHRRRNPEPCVLPTSDEERFHLRRNDTCANAFDKTVEELDRQFDQLSWLVSLNLGWEGGVHVQTCGHHLHLDCLKSYLRSLRTQQRIAAERGEYACPLCRQLANSVLPLPPQLGETAAIVRSRPASLTSMIPDLTNFLKENPPTNPSATNLTDAMGKSMEDMTNSTYLKYKQKSGTRLPQTLFLFVSSIARTNLEIEIVQRGGNLQTLPTTESSNSLIPKRSCIVPLLHVLAVHARLLAAWPTWETWQQLSYLDNSGETPAALATIKPDQVPLLLKDPSSLLTQFILLLPLHLDQTYFTCVVKLLYNLLYFQVIIQTTCQMTEAEQNYWRMEGYNNLPSSSTSPLASSSSSSDEFMVTTLEEALSKTIRALDPTQLYIEDDIELCESQQGTDSALPTSRTDKQFIEKQVQTLCLPFLRIAALLRHHMYEEPLPEIDSPESEFVRLVYYLELVTEGMSWDSQCQSVPRETSICLLCGALVCLKETCCKQVSVCEAVQHSIDCGAGTAIYLVVTSSYVIVIRGKRACLWGSVYLDSFGEEDRELKRGKPLFLSPGRYQLLQQQWLAHRFDHTNKKWVWHRDAL</sequence>
<name>A0AAW1D041_9HEMI</name>
<proteinExistence type="inferred from homology"/>
<comment type="catalytic activity">
    <reaction evidence="1">
        <text>S-ubiquitinyl-[E2 ubiquitin-conjugating enzyme]-L-cysteine + [acceptor protein]-L-lysine = [E2 ubiquitin-conjugating enzyme]-L-cysteine + N(6)-ubiquitinyl-[acceptor protein]-L-lysine.</text>
        <dbReference type="EC" id="2.3.2.27"/>
    </reaction>
</comment>
<comment type="caution">
    <text evidence="5">The sequence shown here is derived from an EMBL/GenBank/DDBJ whole genome shotgun (WGS) entry which is preliminary data.</text>
</comment>
<evidence type="ECO:0000259" key="4">
    <source>
        <dbReference type="Pfam" id="PF22960"/>
    </source>
</evidence>
<evidence type="ECO:0000259" key="3">
    <source>
        <dbReference type="Pfam" id="PF18995"/>
    </source>
</evidence>
<dbReference type="GO" id="GO:0071596">
    <property type="term" value="P:ubiquitin-dependent protein catabolic process via the N-end rule pathway"/>
    <property type="evidence" value="ECO:0007669"/>
    <property type="project" value="UniProtKB-UniRule"/>
</dbReference>
<evidence type="ECO:0000313" key="5">
    <source>
        <dbReference type="EMBL" id="KAK9501690.1"/>
    </source>
</evidence>
<feature type="region of interest" description="Disordered" evidence="2">
    <location>
        <begin position="554"/>
        <end position="580"/>
    </location>
</feature>
<dbReference type="GO" id="GO:0061630">
    <property type="term" value="F:ubiquitin protein ligase activity"/>
    <property type="evidence" value="ECO:0007669"/>
    <property type="project" value="UniProtKB-UniRule"/>
</dbReference>
<keyword evidence="6" id="KW-1185">Reference proteome</keyword>
<feature type="domain" description="E3 ubiquitin-protein ligase UBR1-like winged-helix" evidence="4">
    <location>
        <begin position="95"/>
        <end position="184"/>
    </location>
</feature>
<protein>
    <recommendedName>
        <fullName evidence="1">E3 ubiquitin-protein ligase</fullName>
        <ecNumber evidence="1">2.3.2.27</ecNumber>
    </recommendedName>
</protein>
<feature type="compositionally biased region" description="Basic and acidic residues" evidence="2">
    <location>
        <begin position="554"/>
        <end position="570"/>
    </location>
</feature>